<keyword evidence="2" id="KW-1185">Reference proteome</keyword>
<organism evidence="1 2">
    <name type="scientific">Serpentinimonas raichei</name>
    <dbReference type="NCBI Taxonomy" id="1458425"/>
    <lineage>
        <taxon>Bacteria</taxon>
        <taxon>Pseudomonadati</taxon>
        <taxon>Pseudomonadota</taxon>
        <taxon>Betaproteobacteria</taxon>
        <taxon>Burkholderiales</taxon>
        <taxon>Comamonadaceae</taxon>
        <taxon>Serpentinimonas</taxon>
    </lineage>
</organism>
<dbReference type="Proteomes" id="UP000067461">
    <property type="component" value="Chromosome"/>
</dbReference>
<keyword evidence="1" id="KW-0238">DNA-binding</keyword>
<proteinExistence type="predicted"/>
<dbReference type="AlphaFoldDB" id="A0A060NKU0"/>
<sequence>MQQQQWSAGLAQPAPLAPKAQIRWHGGLLCALLLGVLLLAGCAAGPRVPDWQIEAHAAQQRAIRADLEGRQRVAELEWQRARESVQRTARADQMARLALTRCAVAQAALDLADACLAAQPLLPHAGLAEQAYARYLLGQAQAADIEWLPAAHRPTARRLLEPAAAGEAAALLRAIDDPLARLVAASVWLRAQRLDPEALALVVQTASDQGWRRPLLAWLRLQATVAQQRGQAEQATEALRRIEWLLAAPPAQPPPTRP</sequence>
<dbReference type="EMBL" id="AP014568">
    <property type="protein sequence ID" value="BAO81945.1"/>
    <property type="molecule type" value="Genomic_DNA"/>
</dbReference>
<dbReference type="RefSeq" id="WP_231849283.1">
    <property type="nucleotide sequence ID" value="NZ_AP014568.1"/>
</dbReference>
<gene>
    <name evidence="1" type="ORF">SRAA_2091</name>
</gene>
<protein>
    <submittedName>
        <fullName evidence="1">Response regulator containing CheY-like receiver, AAA-type ATPase, and DNA-binding domains</fullName>
    </submittedName>
</protein>
<name>A0A060NKU0_9BURK</name>
<dbReference type="HOGENOM" id="CLU_1276752_0_0_4"/>
<evidence type="ECO:0000313" key="2">
    <source>
        <dbReference type="Proteomes" id="UP000067461"/>
    </source>
</evidence>
<dbReference type="STRING" id="1458425.SRAA_2091"/>
<accession>A0A060NKU0</accession>
<dbReference type="GO" id="GO:0003677">
    <property type="term" value="F:DNA binding"/>
    <property type="evidence" value="ECO:0007669"/>
    <property type="project" value="UniProtKB-KW"/>
</dbReference>
<dbReference type="KEGG" id="cbaa:SRAA_2091"/>
<reference evidence="1 2" key="1">
    <citation type="journal article" date="2014" name="Nat. Commun.">
        <title>Physiological and genomic features of highly alkaliphilic hydrogen-utilizing Betaproteobacteria from a continental serpentinizing site.</title>
        <authorList>
            <person name="Suzuki S."/>
            <person name="Kuenen J.G."/>
            <person name="Schipper K."/>
            <person name="van der Velde S."/>
            <person name="Ishii S."/>
            <person name="Wu A."/>
            <person name="Sorokin D.Y."/>
            <person name="Tenney A."/>
            <person name="Meng X.Y."/>
            <person name="Morrill P.L."/>
            <person name="Kamagata Y."/>
            <person name="Muyzer G."/>
            <person name="Nealson K.H."/>
        </authorList>
    </citation>
    <scope>NUCLEOTIDE SEQUENCE [LARGE SCALE GENOMIC DNA]</scope>
    <source>
        <strain evidence="1 2">A1</strain>
    </source>
</reference>
<evidence type="ECO:0000313" key="1">
    <source>
        <dbReference type="EMBL" id="BAO81945.1"/>
    </source>
</evidence>